<sequence length="302" mass="33305">MNVWPESQDDCGIWENLSSPWPAQYSSGLSRNSLSSSRHKNYFQWPVWESPVYQNYPRYNPLAYVNHGQRNFQTYNNGHLVGDYQQYASLVGQQDVDPFEGINHNVYVPDTIQGLEAVTDSMEEEWFQPPAGSAPGEEPAEVLDGLIFSFSENFFANPFAVSFPGDLPCPTGSTPAPSGYGSPKDFSAGEKTMAAIPAATTPIVQKKGPINSIATPVSTVSTPSSSGGVSKPKDKTSAPSTYGPQIHFVDMADKKGAQRIRNTMNSRKHRQNKLDKIRELEKQLAELQAQKDKWQQRASIGG</sequence>
<dbReference type="SUPFAM" id="SSF57959">
    <property type="entry name" value="Leucine zipper domain"/>
    <property type="match status" value="1"/>
</dbReference>
<evidence type="ECO:0000256" key="1">
    <source>
        <dbReference type="SAM" id="Coils"/>
    </source>
</evidence>
<keyword evidence="4" id="KW-1185">Reference proteome</keyword>
<feature type="compositionally biased region" description="Low complexity" evidence="2">
    <location>
        <begin position="215"/>
        <end position="230"/>
    </location>
</feature>
<dbReference type="Proteomes" id="UP001172673">
    <property type="component" value="Unassembled WGS sequence"/>
</dbReference>
<dbReference type="EMBL" id="JAPDRK010000004">
    <property type="protein sequence ID" value="KAJ9613196.1"/>
    <property type="molecule type" value="Genomic_DNA"/>
</dbReference>
<dbReference type="CDD" id="cd12193">
    <property type="entry name" value="bZIP_GCN4"/>
    <property type="match status" value="1"/>
</dbReference>
<evidence type="ECO:0008006" key="5">
    <source>
        <dbReference type="Google" id="ProtNLM"/>
    </source>
</evidence>
<proteinExistence type="predicted"/>
<evidence type="ECO:0000256" key="2">
    <source>
        <dbReference type="SAM" id="MobiDB-lite"/>
    </source>
</evidence>
<gene>
    <name evidence="3" type="ORF">H2200_003137</name>
</gene>
<accession>A0AA38XH02</accession>
<keyword evidence="1" id="KW-0175">Coiled coil</keyword>
<name>A0AA38XH02_9EURO</name>
<evidence type="ECO:0000313" key="3">
    <source>
        <dbReference type="EMBL" id="KAJ9613196.1"/>
    </source>
</evidence>
<dbReference type="InterPro" id="IPR046347">
    <property type="entry name" value="bZIP_sf"/>
</dbReference>
<dbReference type="GO" id="GO:0003700">
    <property type="term" value="F:DNA-binding transcription factor activity"/>
    <property type="evidence" value="ECO:0007669"/>
    <property type="project" value="InterPro"/>
</dbReference>
<organism evidence="3 4">
    <name type="scientific">Cladophialophora chaetospira</name>
    <dbReference type="NCBI Taxonomy" id="386627"/>
    <lineage>
        <taxon>Eukaryota</taxon>
        <taxon>Fungi</taxon>
        <taxon>Dikarya</taxon>
        <taxon>Ascomycota</taxon>
        <taxon>Pezizomycotina</taxon>
        <taxon>Eurotiomycetes</taxon>
        <taxon>Chaetothyriomycetidae</taxon>
        <taxon>Chaetothyriales</taxon>
        <taxon>Herpotrichiellaceae</taxon>
        <taxon>Cladophialophora</taxon>
    </lineage>
</organism>
<dbReference type="Gene3D" id="3.30.160.60">
    <property type="entry name" value="Classic Zinc Finger"/>
    <property type="match status" value="1"/>
</dbReference>
<feature type="region of interest" description="Disordered" evidence="2">
    <location>
        <begin position="214"/>
        <end position="244"/>
    </location>
</feature>
<protein>
    <recommendedName>
        <fullName evidence="5">BZIP domain-containing protein</fullName>
    </recommendedName>
</protein>
<evidence type="ECO:0000313" key="4">
    <source>
        <dbReference type="Proteomes" id="UP001172673"/>
    </source>
</evidence>
<dbReference type="AlphaFoldDB" id="A0AA38XH02"/>
<feature type="coiled-coil region" evidence="1">
    <location>
        <begin position="270"/>
        <end position="297"/>
    </location>
</feature>
<reference evidence="3" key="1">
    <citation type="submission" date="2022-10" db="EMBL/GenBank/DDBJ databases">
        <title>Culturing micro-colonial fungi from biological soil crusts in the Mojave desert and describing Neophaeococcomyces mojavensis, and introducing the new genera and species Taxawa tesnikishii.</title>
        <authorList>
            <person name="Kurbessoian T."/>
            <person name="Stajich J.E."/>
        </authorList>
    </citation>
    <scope>NUCLEOTIDE SEQUENCE</scope>
    <source>
        <strain evidence="3">TK_41</strain>
    </source>
</reference>
<comment type="caution">
    <text evidence="3">The sequence shown here is derived from an EMBL/GenBank/DDBJ whole genome shotgun (WGS) entry which is preliminary data.</text>
</comment>